<dbReference type="EMBL" id="CP129013">
    <property type="protein sequence ID" value="WLR41776.1"/>
    <property type="molecule type" value="Genomic_DNA"/>
</dbReference>
<accession>A0ABY9JVR4</accession>
<dbReference type="SUPFAM" id="SSF54427">
    <property type="entry name" value="NTF2-like"/>
    <property type="match status" value="1"/>
</dbReference>
<name>A0ABY9JVR4_9BACI</name>
<dbReference type="RefSeq" id="WP_226541266.1">
    <property type="nucleotide sequence ID" value="NZ_CP129013.1"/>
</dbReference>
<organism evidence="1 2">
    <name type="scientific">Bacillus carboniphilus</name>
    <dbReference type="NCBI Taxonomy" id="86663"/>
    <lineage>
        <taxon>Bacteria</taxon>
        <taxon>Bacillati</taxon>
        <taxon>Bacillota</taxon>
        <taxon>Bacilli</taxon>
        <taxon>Bacillales</taxon>
        <taxon>Bacillaceae</taxon>
        <taxon>Bacillus</taxon>
    </lineage>
</organism>
<proteinExistence type="predicted"/>
<evidence type="ECO:0000313" key="2">
    <source>
        <dbReference type="Proteomes" id="UP001197974"/>
    </source>
</evidence>
<gene>
    <name evidence="1" type="ORF">LC087_13075</name>
</gene>
<protein>
    <recommendedName>
        <fullName evidence="3">SnoaL-like domain-containing protein</fullName>
    </recommendedName>
</protein>
<dbReference type="InterPro" id="IPR032710">
    <property type="entry name" value="NTF2-like_dom_sf"/>
</dbReference>
<keyword evidence="2" id="KW-1185">Reference proteome</keyword>
<evidence type="ECO:0008006" key="3">
    <source>
        <dbReference type="Google" id="ProtNLM"/>
    </source>
</evidence>
<sequence>MTFKSTKNSHIAQSLAHRWYVIYESEITDKMIENQIDILSPNVKISSPNGVATNADEFIASLHRLPKNNRHSHHMKSFSFNEISENEGELAIDIVYQNENETGDLNAFKIHYDNKISFNGENWTFNEININIVEPVEITSFESAHHYNRVNSFAHYYLYLMEQLNGNAEPYKELFSTEGFEFVFSPNPPITSFEGFADWYMAIPNRIKKSSHRIENIDIKVENDNLYKVSIDMHWDSVTTDDQQMALDTRQECILEETGDRFPKIKEIKVVPADQ</sequence>
<reference evidence="1 2" key="1">
    <citation type="submission" date="2023-06" db="EMBL/GenBank/DDBJ databases">
        <title>Five Gram-positive bacteria isolated from mangrove sediments in Shenzhen, Guangdong, China.</title>
        <authorList>
            <person name="Yu S."/>
            <person name="Zheng W."/>
            <person name="Huang Y."/>
        </authorList>
    </citation>
    <scope>NUCLEOTIDE SEQUENCE [LARGE SCALE GENOMIC DNA]</scope>
    <source>
        <strain evidence="1 2">SaN35-3</strain>
    </source>
</reference>
<evidence type="ECO:0000313" key="1">
    <source>
        <dbReference type="EMBL" id="WLR41776.1"/>
    </source>
</evidence>
<dbReference type="Proteomes" id="UP001197974">
    <property type="component" value="Chromosome"/>
</dbReference>